<sequence>MLVVLFETLPEDVTLEKAMELLSGKNVGRSGQPKSKPKVKEAVEARESGVGQSGCRFHNIQQTGHCLKILESCCVMEPILGGNLPPAFDPSSSCRRVYVGNIHVNVTDKLLAEVFATAGPLAGCKLIRKDKSSYGFVDYHDQSSAALAIMTLHGRQLYGQALKVNWAYGNSQREDTSGHFHVFVGDLSPEVTDANLFACFSVFPSCSVRDIFLASKTVNDTVEEQTRHSTMQGSCGITKLAASKGYGFVSFRNQQEAQSAINDLTGKWLGNRQIRCNWATKGVESNEDKQNSDNQNAVVLTNGSSEGGQESTNEEAPENNPAYTTVYVGNLSHEVTQAELHRHFHALGAGVIEDVRVQRDKGFGFVRYNTHEEAASAIQTGNGKIVCGKPVKCSWGSKPTPPGTASNPLPPPPPAQPYQIAPSTGINQGYSAADLLAYQRQLALSQAAASGLSGQALLQLTGQHGLAAASMDLSAGGSQAMYDGYHNGLAAQQLMYYR</sequence>
<dbReference type="InterPro" id="IPR012677">
    <property type="entry name" value="Nucleotide-bd_a/b_plait_sf"/>
</dbReference>
<evidence type="ECO:0000256" key="1">
    <source>
        <dbReference type="ARBA" id="ARBA00022664"/>
    </source>
</evidence>
<proteinExistence type="predicted"/>
<dbReference type="PANTHER" id="PTHR47640:SF5">
    <property type="entry name" value="RRM DOMAIN-CONTAINING PROTEIN"/>
    <property type="match status" value="1"/>
</dbReference>
<dbReference type="GO" id="GO:0005829">
    <property type="term" value="C:cytosol"/>
    <property type="evidence" value="ECO:0007669"/>
    <property type="project" value="TreeGrafter"/>
</dbReference>
<dbReference type="InterPro" id="IPR035979">
    <property type="entry name" value="RBD_domain_sf"/>
</dbReference>
<dbReference type="Proteomes" id="UP000807159">
    <property type="component" value="Chromosome 18"/>
</dbReference>
<dbReference type="InterPro" id="IPR050825">
    <property type="entry name" value="RBM42_RBP45_47-like"/>
</dbReference>
<keyword evidence="3 4" id="KW-0694">RNA-binding</keyword>
<evidence type="ECO:0000313" key="7">
    <source>
        <dbReference type="EMBL" id="KAH8481335.1"/>
    </source>
</evidence>
<protein>
    <recommendedName>
        <fullName evidence="6">RRM domain-containing protein</fullName>
    </recommendedName>
</protein>
<keyword evidence="2" id="KW-0677">Repeat</keyword>
<evidence type="ECO:0000313" key="8">
    <source>
        <dbReference type="Proteomes" id="UP000807159"/>
    </source>
</evidence>
<feature type="domain" description="RRM" evidence="6">
    <location>
        <begin position="180"/>
        <end position="281"/>
    </location>
</feature>
<dbReference type="EMBL" id="JACEGQ020000018">
    <property type="protein sequence ID" value="KAH8481335.1"/>
    <property type="molecule type" value="Genomic_DNA"/>
</dbReference>
<keyword evidence="1" id="KW-0507">mRNA processing</keyword>
<feature type="region of interest" description="Disordered" evidence="5">
    <location>
        <begin position="283"/>
        <end position="321"/>
    </location>
</feature>
<dbReference type="AlphaFoldDB" id="A0A8T2WJ30"/>
<dbReference type="SMART" id="SM00360">
    <property type="entry name" value="RRM"/>
    <property type="match status" value="3"/>
</dbReference>
<dbReference type="Pfam" id="PF00076">
    <property type="entry name" value="RRM_1"/>
    <property type="match status" value="3"/>
</dbReference>
<organism evidence="7 8">
    <name type="scientific">Populus deltoides</name>
    <name type="common">Eastern poplar</name>
    <name type="synonym">Eastern cottonwood</name>
    <dbReference type="NCBI Taxonomy" id="3696"/>
    <lineage>
        <taxon>Eukaryota</taxon>
        <taxon>Viridiplantae</taxon>
        <taxon>Streptophyta</taxon>
        <taxon>Embryophyta</taxon>
        <taxon>Tracheophyta</taxon>
        <taxon>Spermatophyta</taxon>
        <taxon>Magnoliopsida</taxon>
        <taxon>eudicotyledons</taxon>
        <taxon>Gunneridae</taxon>
        <taxon>Pentapetalae</taxon>
        <taxon>rosids</taxon>
        <taxon>fabids</taxon>
        <taxon>Malpighiales</taxon>
        <taxon>Salicaceae</taxon>
        <taxon>Saliceae</taxon>
        <taxon>Populus</taxon>
    </lineage>
</organism>
<feature type="domain" description="RRM" evidence="6">
    <location>
        <begin position="95"/>
        <end position="169"/>
    </location>
</feature>
<feature type="compositionally biased region" description="Polar residues" evidence="5">
    <location>
        <begin position="292"/>
        <end position="311"/>
    </location>
</feature>
<feature type="domain" description="RRM" evidence="6">
    <location>
        <begin position="324"/>
        <end position="398"/>
    </location>
</feature>
<name>A0A8T2WJ30_POPDE</name>
<reference evidence="7" key="1">
    <citation type="journal article" date="2021" name="J. Hered.">
        <title>Genome Assembly of Salicaceae Populus deltoides (Eastern Cottonwood) I-69 Based on Nanopore Sequencing and Hi-C Technologies.</title>
        <authorList>
            <person name="Bai S."/>
            <person name="Wu H."/>
            <person name="Zhang J."/>
            <person name="Pan Z."/>
            <person name="Zhao W."/>
            <person name="Li Z."/>
            <person name="Tong C."/>
        </authorList>
    </citation>
    <scope>NUCLEOTIDE SEQUENCE</scope>
    <source>
        <tissue evidence="7">Leaf</tissue>
    </source>
</reference>
<dbReference type="SUPFAM" id="SSF54928">
    <property type="entry name" value="RNA-binding domain, RBD"/>
    <property type="match status" value="3"/>
</dbReference>
<keyword evidence="8" id="KW-1185">Reference proteome</keyword>
<dbReference type="GO" id="GO:0003729">
    <property type="term" value="F:mRNA binding"/>
    <property type="evidence" value="ECO:0007669"/>
    <property type="project" value="InterPro"/>
</dbReference>
<evidence type="ECO:0000256" key="2">
    <source>
        <dbReference type="ARBA" id="ARBA00022737"/>
    </source>
</evidence>
<accession>A0A8T2WJ30</accession>
<dbReference type="FunFam" id="3.30.70.330:FF:000191">
    <property type="entry name" value="Oligouridylate-binding protein 1C"/>
    <property type="match status" value="1"/>
</dbReference>
<dbReference type="PANTHER" id="PTHR47640">
    <property type="entry name" value="TRNA SELENOCYSTEINE 1-ASSOCIATED PROTEIN 1-RELATED-RELATED"/>
    <property type="match status" value="1"/>
</dbReference>
<dbReference type="InterPro" id="IPR000504">
    <property type="entry name" value="RRM_dom"/>
</dbReference>
<dbReference type="GO" id="GO:0006397">
    <property type="term" value="P:mRNA processing"/>
    <property type="evidence" value="ECO:0007669"/>
    <property type="project" value="UniProtKB-KW"/>
</dbReference>
<evidence type="ECO:0000259" key="6">
    <source>
        <dbReference type="PROSITE" id="PS50102"/>
    </source>
</evidence>
<dbReference type="Gene3D" id="3.30.70.330">
    <property type="match status" value="3"/>
</dbReference>
<evidence type="ECO:0000256" key="3">
    <source>
        <dbReference type="ARBA" id="ARBA00022884"/>
    </source>
</evidence>
<comment type="caution">
    <text evidence="7">The sequence shown here is derived from an EMBL/GenBank/DDBJ whole genome shotgun (WGS) entry which is preliminary data.</text>
</comment>
<gene>
    <name evidence="7" type="ORF">H0E87_028993</name>
</gene>
<dbReference type="PROSITE" id="PS50102">
    <property type="entry name" value="RRM"/>
    <property type="match status" value="3"/>
</dbReference>
<evidence type="ECO:0000256" key="4">
    <source>
        <dbReference type="PROSITE-ProRule" id="PRU00176"/>
    </source>
</evidence>
<evidence type="ECO:0000256" key="5">
    <source>
        <dbReference type="SAM" id="MobiDB-lite"/>
    </source>
</evidence>